<dbReference type="InterPro" id="IPR025202">
    <property type="entry name" value="PLD-like_dom"/>
</dbReference>
<dbReference type="InterPro" id="IPR001736">
    <property type="entry name" value="PLipase_D/transphosphatidylase"/>
</dbReference>
<evidence type="ECO:0000256" key="9">
    <source>
        <dbReference type="ARBA" id="ARBA00022963"/>
    </source>
</evidence>
<protein>
    <recommendedName>
        <fullName evidence="6">Phospholipase D</fullName>
        <ecNumber evidence="5">3.1.4.4</ecNumber>
    </recommendedName>
    <alternativeName>
        <fullName evidence="11">Choline phosphatase</fullName>
    </alternativeName>
</protein>
<keyword evidence="14" id="KW-1185">Reference proteome</keyword>
<keyword evidence="7" id="KW-0964">Secreted</keyword>
<dbReference type="PROSITE" id="PS50035">
    <property type="entry name" value="PLD"/>
    <property type="match status" value="1"/>
</dbReference>
<proteinExistence type="inferred from homology"/>
<organism evidence="13 14">
    <name type="scientific">Acidisoma cellulosilyticum</name>
    <dbReference type="NCBI Taxonomy" id="2802395"/>
    <lineage>
        <taxon>Bacteria</taxon>
        <taxon>Pseudomonadati</taxon>
        <taxon>Pseudomonadota</taxon>
        <taxon>Alphaproteobacteria</taxon>
        <taxon>Acetobacterales</taxon>
        <taxon>Acidocellaceae</taxon>
        <taxon>Acidisoma</taxon>
    </lineage>
</organism>
<dbReference type="SUPFAM" id="SSF56024">
    <property type="entry name" value="Phospholipase D/nuclease"/>
    <property type="match status" value="2"/>
</dbReference>
<dbReference type="Pfam" id="PF13091">
    <property type="entry name" value="PLDc_2"/>
    <property type="match status" value="2"/>
</dbReference>
<evidence type="ECO:0000256" key="6">
    <source>
        <dbReference type="ARBA" id="ARBA00018392"/>
    </source>
</evidence>
<evidence type="ECO:0000256" key="3">
    <source>
        <dbReference type="ARBA" id="ARBA00004613"/>
    </source>
</evidence>
<evidence type="ECO:0000256" key="2">
    <source>
        <dbReference type="ARBA" id="ARBA00003145"/>
    </source>
</evidence>
<keyword evidence="8" id="KW-0378">Hydrolase</keyword>
<evidence type="ECO:0000256" key="10">
    <source>
        <dbReference type="ARBA" id="ARBA00023098"/>
    </source>
</evidence>
<evidence type="ECO:0000259" key="12">
    <source>
        <dbReference type="PROSITE" id="PS50035"/>
    </source>
</evidence>
<dbReference type="GO" id="GO:0006793">
    <property type="term" value="P:phosphorus metabolic process"/>
    <property type="evidence" value="ECO:0007669"/>
    <property type="project" value="UniProtKB-ARBA"/>
</dbReference>
<evidence type="ECO:0000256" key="7">
    <source>
        <dbReference type="ARBA" id="ARBA00022525"/>
    </source>
</evidence>
<dbReference type="GO" id="GO:0016891">
    <property type="term" value="F:RNA endonuclease activity producing 5'-phosphomonoesters, hydrolytic mechanism"/>
    <property type="evidence" value="ECO:0007669"/>
    <property type="project" value="TreeGrafter"/>
</dbReference>
<dbReference type="Gene3D" id="3.30.870.10">
    <property type="entry name" value="Endonuclease Chain A"/>
    <property type="match status" value="2"/>
</dbReference>
<dbReference type="EC" id="3.1.4.4" evidence="5"/>
<evidence type="ECO:0000256" key="5">
    <source>
        <dbReference type="ARBA" id="ARBA00012027"/>
    </source>
</evidence>
<dbReference type="InterPro" id="IPR051406">
    <property type="entry name" value="PLD_domain"/>
</dbReference>
<keyword evidence="10" id="KW-0443">Lipid metabolism</keyword>
<dbReference type="GO" id="GO:0004630">
    <property type="term" value="F:phospholipase D activity"/>
    <property type="evidence" value="ECO:0007669"/>
    <property type="project" value="UniProtKB-EC"/>
</dbReference>
<accession>A0A963Z0G3</accession>
<dbReference type="AlphaFoldDB" id="A0A963Z0G3"/>
<dbReference type="CDD" id="cd09172">
    <property type="entry name" value="PLDc_Nuc_like_unchar1_1"/>
    <property type="match status" value="1"/>
</dbReference>
<evidence type="ECO:0000313" key="13">
    <source>
        <dbReference type="EMBL" id="MCB8879732.1"/>
    </source>
</evidence>
<dbReference type="EMBL" id="JAESVA010000002">
    <property type="protein sequence ID" value="MCB8879732.1"/>
    <property type="molecule type" value="Genomic_DNA"/>
</dbReference>
<dbReference type="PANTHER" id="PTHR43856:SF1">
    <property type="entry name" value="MITOCHONDRIAL CARDIOLIPIN HYDROLASE"/>
    <property type="match status" value="1"/>
</dbReference>
<evidence type="ECO:0000313" key="14">
    <source>
        <dbReference type="Proteomes" id="UP000721844"/>
    </source>
</evidence>
<comment type="subcellular location">
    <subcellularLocation>
        <location evidence="3">Secreted</location>
    </subcellularLocation>
</comment>
<evidence type="ECO:0000256" key="8">
    <source>
        <dbReference type="ARBA" id="ARBA00022801"/>
    </source>
</evidence>
<dbReference type="RefSeq" id="WP_227306355.1">
    <property type="nucleotide sequence ID" value="NZ_JAESVA010000002.1"/>
</dbReference>
<dbReference type="GO" id="GO:0016042">
    <property type="term" value="P:lipid catabolic process"/>
    <property type="evidence" value="ECO:0007669"/>
    <property type="project" value="UniProtKB-KW"/>
</dbReference>
<evidence type="ECO:0000256" key="4">
    <source>
        <dbReference type="ARBA" id="ARBA00008664"/>
    </source>
</evidence>
<evidence type="ECO:0000256" key="11">
    <source>
        <dbReference type="ARBA" id="ARBA00029594"/>
    </source>
</evidence>
<comment type="function">
    <text evidence="2">Could be a virulence factor.</text>
</comment>
<comment type="similarity">
    <text evidence="4">Belongs to the phospholipase D family.</text>
</comment>
<reference evidence="13 14" key="1">
    <citation type="journal article" date="2021" name="Microorganisms">
        <title>Acidisoma silvae sp. nov. and Acidisomacellulosilytica sp. nov., Two Acidophilic Bacteria Isolated from Decaying Wood, Hydrolyzing Cellulose and Producing Poly-3-hydroxybutyrate.</title>
        <authorList>
            <person name="Mieszkin S."/>
            <person name="Pouder E."/>
            <person name="Uroz S."/>
            <person name="Simon-Colin C."/>
            <person name="Alain K."/>
        </authorList>
    </citation>
    <scope>NUCLEOTIDE SEQUENCE [LARGE SCALE GENOMIC DNA]</scope>
    <source>
        <strain evidence="13 14">HW T5.17</strain>
    </source>
</reference>
<keyword evidence="9" id="KW-0442">Lipid degradation</keyword>
<comment type="caution">
    <text evidence="13">The sequence shown here is derived from an EMBL/GenBank/DDBJ whole genome shotgun (WGS) entry which is preliminary data.</text>
</comment>
<name>A0A963Z0G3_9PROT</name>
<sequence>MRQQVKAQGLVLQAVAGTHVVLLGWDITDQTVAAGLLGFAIQRVDHAKSETYWMSGMKSFPATPLPLGGTASSHEQPIQSFQWADYSAQPGCQYTYRLVAMSGQPGALTDGAEVAVDITTEAAWAGTHSIFFNRGAVASQEYAKLFQNRRPSVVGPAAYTWLSRGLLEAIIAFLAKATDASYGIRMAIYEFQWPEVLKAVSDAAQRGADVRVLYDAIDNAHEDPIHPNEAAIAAAGIDKLCTGITHGRIMHNKFIVLLKDGAPVQLLTGSTNYTENGIFGHLNCAHIVNDAATASAYLDLWTELSGDPALADLRDWNDTKTPVPPNPPIAGITEVFSPLHSTAVLARYNDIAAAAQRGLFMTFAFGMNKDFIPTYETENEVLHFALMDKAGVGKTIAAAEAEIAKIRALKNAVVAIGQNITLNEFDRWLKEASGVQAKENVRWVHTKFMLVDPLSDDPIVVTGSANFSDASVTTNHENMLVIRGDKRVADIYLGEFMRQFSSYAFRDAAYTASQQSGAAPETWKPQDLATDPSWMADYNQPGSSRALRRLYFSGQ</sequence>
<comment type="catalytic activity">
    <reaction evidence="1">
        <text>a 1,2-diacyl-sn-glycero-3-phosphocholine + H2O = a 1,2-diacyl-sn-glycero-3-phosphate + choline + H(+)</text>
        <dbReference type="Rhea" id="RHEA:14445"/>
        <dbReference type="ChEBI" id="CHEBI:15354"/>
        <dbReference type="ChEBI" id="CHEBI:15377"/>
        <dbReference type="ChEBI" id="CHEBI:15378"/>
        <dbReference type="ChEBI" id="CHEBI:57643"/>
        <dbReference type="ChEBI" id="CHEBI:58608"/>
        <dbReference type="EC" id="3.1.4.4"/>
    </reaction>
</comment>
<dbReference type="PANTHER" id="PTHR43856">
    <property type="entry name" value="CARDIOLIPIN HYDROLASE"/>
    <property type="match status" value="1"/>
</dbReference>
<dbReference type="Proteomes" id="UP000721844">
    <property type="component" value="Unassembled WGS sequence"/>
</dbReference>
<evidence type="ECO:0000256" key="1">
    <source>
        <dbReference type="ARBA" id="ARBA00000798"/>
    </source>
</evidence>
<dbReference type="GO" id="GO:0005576">
    <property type="term" value="C:extracellular region"/>
    <property type="evidence" value="ECO:0007669"/>
    <property type="project" value="UniProtKB-SubCell"/>
</dbReference>
<feature type="domain" description="PLD phosphodiesterase" evidence="12">
    <location>
        <begin position="440"/>
        <end position="471"/>
    </location>
</feature>
<gene>
    <name evidence="13" type="ORF">ACELLULO517_05765</name>
</gene>